<dbReference type="PANTHER" id="PTHR11439">
    <property type="entry name" value="GAG-POL-RELATED RETROTRANSPOSON"/>
    <property type="match status" value="1"/>
</dbReference>
<dbReference type="EMBL" id="BKCJ010006028">
    <property type="protein sequence ID" value="GEU69951.1"/>
    <property type="molecule type" value="Genomic_DNA"/>
</dbReference>
<dbReference type="Gene3D" id="4.10.60.10">
    <property type="entry name" value="Zinc finger, CCHC-type"/>
    <property type="match status" value="1"/>
</dbReference>
<sequence>MSRDVLTVGSTMRIPLLYREEYSQWVERFINYLEEQTDGKAMISSIKNGDQPLPRVTQVSIAGTSSTEQPHLKDKSMCNKTAKDLWDALARHMLGSEYGEQDRKAVVLSKDKVIVSLDSEGSEADDFSELKKITALLEKAFNQRKFYSKPTNNNLRTSSTSLSANKKQEFVKTNNKKVDKKDDEKKRDMSRVKCYNCKKEGHFAKDCKKVKVKDYEYYKTKMLLEKKDKDKQKVLFDSEASSSSADEKIFKVSYYLSESESESDFVTSKYYDNSTNYGLFLNNDDDQEIFHDAIEFASENFIENHIDSQKEYDKSDVDHNDSEEKDHLVDKKKIADQEVLYDKMSVQLVELDKHVRDLKNTVLEKDFKISKLEECVRNKDLEIEKHLECLNVCENKHHKMGQTNQTVYMIMPFKYNLYNGRKGIGFKNQSYFEKAKDLRPTLYDEKVIGLGMNDLLDDNNFFIVDDESVKISPVSKMPFRKKPRDSMNMRSKSNMNKSLPSTVHKWLPKLQSLAEPVAKRFPRIIQICLWIIDLGCSKHMTGNRALFTNYVEKFLGTVRFGNNDFAMIAGYGDVVISLVPIKKVNYVEGLGHNLFSVGQFCDKDLEVAFQKSTCFVRNEEGIMKSSTTNVETSINEEVFHEVSESFQGESSSSLLNDDVQQSPEEVILPQTYTQSISNNMIPNGDEASKSHNVFKERLEDAYFDASTSFHAPSNVHTYYQPYPHEKVWNKDHPLHKMIGDSKSSVRIRGQLANLCLFSCLLSSIEPANMTEAFRDADWVNAMQEELDQIARLKFGYSKKARLVAVGYSQQEGIDYDDTFAPVARIKAIHLFLAYAAHKDFTVFQMDVKTTFLNGILKEEVYVGQPSGFVSKQYPDHVYALDKALHDHEFHLAHSIEFFSDHPQQLDQSLLASRPNRLCARVRSEDGRLFHTQAFGKPVDHTDYRSMIGSLTYVTSSRPDIMFATCMCARHQTNPNEHHVSVVKRIFCYLKGTSNLGLWYLKDSGFDLTAYSDTDHAGCHLDRKKSEYVAVSSCCTQVLWMRTQLTDYGFFYDKLPIYSDSKSAIAILCNPGFMDLHSKGITLAYVNGVTRFSSFIPAGAGDVSAGALDRKAKDLRLSKQNT</sequence>
<keyword evidence="1" id="KW-0862">Zinc</keyword>
<dbReference type="InterPro" id="IPR054722">
    <property type="entry name" value="PolX-like_BBD"/>
</dbReference>
<dbReference type="PANTHER" id="PTHR11439:SF495">
    <property type="entry name" value="REVERSE TRANSCRIPTASE, RNA-DEPENDENT DNA POLYMERASE-RELATED"/>
    <property type="match status" value="1"/>
</dbReference>
<dbReference type="Pfam" id="PF07727">
    <property type="entry name" value="RVT_2"/>
    <property type="match status" value="1"/>
</dbReference>
<dbReference type="GO" id="GO:0003676">
    <property type="term" value="F:nucleic acid binding"/>
    <property type="evidence" value="ECO:0007669"/>
    <property type="project" value="InterPro"/>
</dbReference>
<dbReference type="InterPro" id="IPR001878">
    <property type="entry name" value="Znf_CCHC"/>
</dbReference>
<accession>A0A6L2M7Q1</accession>
<dbReference type="SUPFAM" id="SSF57756">
    <property type="entry name" value="Retrovirus zinc finger-like domains"/>
    <property type="match status" value="1"/>
</dbReference>
<dbReference type="InterPro" id="IPR036875">
    <property type="entry name" value="Znf_CCHC_sf"/>
</dbReference>
<dbReference type="Pfam" id="PF00098">
    <property type="entry name" value="zf-CCHC"/>
    <property type="match status" value="1"/>
</dbReference>
<name>A0A6L2M7Q1_TANCI</name>
<evidence type="ECO:0000256" key="1">
    <source>
        <dbReference type="PROSITE-ProRule" id="PRU00047"/>
    </source>
</evidence>
<dbReference type="GO" id="GO:0008270">
    <property type="term" value="F:zinc ion binding"/>
    <property type="evidence" value="ECO:0007669"/>
    <property type="project" value="UniProtKB-KW"/>
</dbReference>
<reference evidence="3" key="1">
    <citation type="journal article" date="2019" name="Sci. Rep.">
        <title>Draft genome of Tanacetum cinerariifolium, the natural source of mosquito coil.</title>
        <authorList>
            <person name="Yamashiro T."/>
            <person name="Shiraishi A."/>
            <person name="Satake H."/>
            <person name="Nakayama K."/>
        </authorList>
    </citation>
    <scope>NUCLEOTIDE SEQUENCE</scope>
</reference>
<dbReference type="AlphaFoldDB" id="A0A6L2M7Q1"/>
<organism evidence="3">
    <name type="scientific">Tanacetum cinerariifolium</name>
    <name type="common">Dalmatian daisy</name>
    <name type="synonym">Chrysanthemum cinerariifolium</name>
    <dbReference type="NCBI Taxonomy" id="118510"/>
    <lineage>
        <taxon>Eukaryota</taxon>
        <taxon>Viridiplantae</taxon>
        <taxon>Streptophyta</taxon>
        <taxon>Embryophyta</taxon>
        <taxon>Tracheophyta</taxon>
        <taxon>Spermatophyta</taxon>
        <taxon>Magnoliopsida</taxon>
        <taxon>eudicotyledons</taxon>
        <taxon>Gunneridae</taxon>
        <taxon>Pentapetalae</taxon>
        <taxon>asterids</taxon>
        <taxon>campanulids</taxon>
        <taxon>Asterales</taxon>
        <taxon>Asteraceae</taxon>
        <taxon>Asteroideae</taxon>
        <taxon>Anthemideae</taxon>
        <taxon>Anthemidinae</taxon>
        <taxon>Tanacetum</taxon>
    </lineage>
</organism>
<evidence type="ECO:0000313" key="3">
    <source>
        <dbReference type="EMBL" id="GEU69951.1"/>
    </source>
</evidence>
<evidence type="ECO:0000259" key="2">
    <source>
        <dbReference type="PROSITE" id="PS50158"/>
    </source>
</evidence>
<comment type="caution">
    <text evidence="3">The sequence shown here is derived from an EMBL/GenBank/DDBJ whole genome shotgun (WGS) entry which is preliminary data.</text>
</comment>
<keyword evidence="1" id="KW-0863">Zinc-finger</keyword>
<feature type="domain" description="CCHC-type" evidence="2">
    <location>
        <begin position="193"/>
        <end position="209"/>
    </location>
</feature>
<dbReference type="SMART" id="SM00343">
    <property type="entry name" value="ZnF_C2HC"/>
    <property type="match status" value="1"/>
</dbReference>
<protein>
    <recommendedName>
        <fullName evidence="2">CCHC-type domain-containing protein</fullName>
    </recommendedName>
</protein>
<gene>
    <name evidence="3" type="ORF">Tci_041929</name>
</gene>
<dbReference type="InterPro" id="IPR013103">
    <property type="entry name" value="RVT_2"/>
</dbReference>
<proteinExistence type="predicted"/>
<keyword evidence="1" id="KW-0479">Metal-binding</keyword>
<dbReference type="PROSITE" id="PS50158">
    <property type="entry name" value="ZF_CCHC"/>
    <property type="match status" value="1"/>
</dbReference>
<dbReference type="Pfam" id="PF22936">
    <property type="entry name" value="Pol_BBD"/>
    <property type="match status" value="1"/>
</dbReference>